<evidence type="ECO:0000313" key="1">
    <source>
        <dbReference type="EMBL" id="KAH7836862.1"/>
    </source>
</evidence>
<evidence type="ECO:0000313" key="2">
    <source>
        <dbReference type="Proteomes" id="UP000828048"/>
    </source>
</evidence>
<proteinExistence type="predicted"/>
<gene>
    <name evidence="1" type="ORF">Vadar_006615</name>
</gene>
<sequence>MGANRRGRGNGGRSGEGDGWWGWSVVNRALMEELRETGSKETDKSAVQPTIPDEPAVVGVKQGEIAVYIEKTNRYYISIFIGFVHEMEEEIDVPPHFLCPISIQLMRDPVAVSTGITYDRESIERWLFSCKNDTCPVTKQVLSNIDLTPNHTLRRLIQSWCTLNSLERIPTPKPPIDVTHIGKLINDAKKSPEMQQKCLQRLRSIAFRSELRSKKYCLESAGAVEFLASIIKRNDSTILEVELENGLDFKRSSQEALSILSHLEASVATLKKLINKDIDDNGDDLFLVSLMRVLKCGNHESRSHAIMLIKSIFEAADPNQLVNIRSEFFSLVVDILRYDNKMPEKARKGALKILAEVCPRGRNRIKAVENSAVPVLVELLMQTSERRVCEIVLVVLDQLCGCAEGRAELLKHGAGLAIVSKKILRVSHSATDRAVKILLSISRVSATSRVLQEMLDVGVVAKLCLVMQVKTSLKTKERAEEILKLHSRVWRKSTCIPPHLLSSYPS</sequence>
<comment type="caution">
    <text evidence="1">The sequence shown here is derived from an EMBL/GenBank/DDBJ whole genome shotgun (WGS) entry which is preliminary data.</text>
</comment>
<name>A0ACB7X7S0_9ERIC</name>
<accession>A0ACB7X7S0</accession>
<reference evidence="1 2" key="1">
    <citation type="journal article" date="2021" name="Hortic Res">
        <title>High-quality reference genome and annotation aids understanding of berry development for evergreen blueberry (Vaccinium darrowii).</title>
        <authorList>
            <person name="Yu J."/>
            <person name="Hulse-Kemp A.M."/>
            <person name="Babiker E."/>
            <person name="Staton M."/>
        </authorList>
    </citation>
    <scope>NUCLEOTIDE SEQUENCE [LARGE SCALE GENOMIC DNA]</scope>
    <source>
        <strain evidence="2">cv. NJ 8807/NJ 8810</strain>
        <tissue evidence="1">Young leaf</tissue>
    </source>
</reference>
<dbReference type="Proteomes" id="UP000828048">
    <property type="component" value="Chromosome 6"/>
</dbReference>
<keyword evidence="2" id="KW-1185">Reference proteome</keyword>
<dbReference type="EMBL" id="CM037156">
    <property type="protein sequence ID" value="KAH7836862.1"/>
    <property type="molecule type" value="Genomic_DNA"/>
</dbReference>
<organism evidence="1 2">
    <name type="scientific">Vaccinium darrowii</name>
    <dbReference type="NCBI Taxonomy" id="229202"/>
    <lineage>
        <taxon>Eukaryota</taxon>
        <taxon>Viridiplantae</taxon>
        <taxon>Streptophyta</taxon>
        <taxon>Embryophyta</taxon>
        <taxon>Tracheophyta</taxon>
        <taxon>Spermatophyta</taxon>
        <taxon>Magnoliopsida</taxon>
        <taxon>eudicotyledons</taxon>
        <taxon>Gunneridae</taxon>
        <taxon>Pentapetalae</taxon>
        <taxon>asterids</taxon>
        <taxon>Ericales</taxon>
        <taxon>Ericaceae</taxon>
        <taxon>Vaccinioideae</taxon>
        <taxon>Vaccinieae</taxon>
        <taxon>Vaccinium</taxon>
    </lineage>
</organism>
<protein>
    <submittedName>
        <fullName evidence="1">Uncharacterized protein</fullName>
    </submittedName>
</protein>